<proteinExistence type="predicted"/>
<comment type="caution">
    <text evidence="1">The sequence shown here is derived from an EMBL/GenBank/DDBJ whole genome shotgun (WGS) entry which is preliminary data.</text>
</comment>
<dbReference type="AlphaFoldDB" id="A0A9D4E041"/>
<reference evidence="1" key="1">
    <citation type="journal article" date="2019" name="bioRxiv">
        <title>The Genome of the Zebra Mussel, Dreissena polymorpha: A Resource for Invasive Species Research.</title>
        <authorList>
            <person name="McCartney M.A."/>
            <person name="Auch B."/>
            <person name="Kono T."/>
            <person name="Mallez S."/>
            <person name="Zhang Y."/>
            <person name="Obille A."/>
            <person name="Becker A."/>
            <person name="Abrahante J.E."/>
            <person name="Garbe J."/>
            <person name="Badalamenti J.P."/>
            <person name="Herman A."/>
            <person name="Mangelson H."/>
            <person name="Liachko I."/>
            <person name="Sullivan S."/>
            <person name="Sone E.D."/>
            <person name="Koren S."/>
            <person name="Silverstein K.A.T."/>
            <person name="Beckman K.B."/>
            <person name="Gohl D.M."/>
        </authorList>
    </citation>
    <scope>NUCLEOTIDE SEQUENCE</scope>
    <source>
        <strain evidence="1">Duluth1</strain>
        <tissue evidence="1">Whole animal</tissue>
    </source>
</reference>
<evidence type="ECO:0000313" key="1">
    <source>
        <dbReference type="EMBL" id="KAH3770368.1"/>
    </source>
</evidence>
<accession>A0A9D4E041</accession>
<protein>
    <submittedName>
        <fullName evidence="1">Uncharacterized protein</fullName>
    </submittedName>
</protein>
<keyword evidence="2" id="KW-1185">Reference proteome</keyword>
<sequence>MVRLRSEHNRFNAHMHYKYRLVPSPTCPCGIEDRTAENILQRYKRHNQERSTKWPQDTTLHQELYVDMDVLRRTTSFIEETGLIM</sequence>
<organism evidence="1 2">
    <name type="scientific">Dreissena polymorpha</name>
    <name type="common">Zebra mussel</name>
    <name type="synonym">Mytilus polymorpha</name>
    <dbReference type="NCBI Taxonomy" id="45954"/>
    <lineage>
        <taxon>Eukaryota</taxon>
        <taxon>Metazoa</taxon>
        <taxon>Spiralia</taxon>
        <taxon>Lophotrochozoa</taxon>
        <taxon>Mollusca</taxon>
        <taxon>Bivalvia</taxon>
        <taxon>Autobranchia</taxon>
        <taxon>Heteroconchia</taxon>
        <taxon>Euheterodonta</taxon>
        <taxon>Imparidentia</taxon>
        <taxon>Neoheterodontei</taxon>
        <taxon>Myida</taxon>
        <taxon>Dreissenoidea</taxon>
        <taxon>Dreissenidae</taxon>
        <taxon>Dreissena</taxon>
    </lineage>
</organism>
<name>A0A9D4E041_DREPO</name>
<dbReference type="Proteomes" id="UP000828390">
    <property type="component" value="Unassembled WGS sequence"/>
</dbReference>
<reference evidence="1" key="2">
    <citation type="submission" date="2020-11" db="EMBL/GenBank/DDBJ databases">
        <authorList>
            <person name="McCartney M.A."/>
            <person name="Auch B."/>
            <person name="Kono T."/>
            <person name="Mallez S."/>
            <person name="Becker A."/>
            <person name="Gohl D.M."/>
            <person name="Silverstein K.A.T."/>
            <person name="Koren S."/>
            <person name="Bechman K.B."/>
            <person name="Herman A."/>
            <person name="Abrahante J.E."/>
            <person name="Garbe J."/>
        </authorList>
    </citation>
    <scope>NUCLEOTIDE SEQUENCE</scope>
    <source>
        <strain evidence="1">Duluth1</strain>
        <tissue evidence="1">Whole animal</tissue>
    </source>
</reference>
<dbReference type="EMBL" id="JAIWYP010000009">
    <property type="protein sequence ID" value="KAH3770368.1"/>
    <property type="molecule type" value="Genomic_DNA"/>
</dbReference>
<evidence type="ECO:0000313" key="2">
    <source>
        <dbReference type="Proteomes" id="UP000828390"/>
    </source>
</evidence>
<gene>
    <name evidence="1" type="ORF">DPMN_171653</name>
</gene>